<dbReference type="AlphaFoldDB" id="A0A9N9C0H9"/>
<keyword evidence="4" id="KW-1185">Reference proteome</keyword>
<dbReference type="InterPro" id="IPR027796">
    <property type="entry name" value="OTT_1508_deam-like"/>
</dbReference>
<dbReference type="Proteomes" id="UP000789375">
    <property type="component" value="Unassembled WGS sequence"/>
</dbReference>
<evidence type="ECO:0000313" key="3">
    <source>
        <dbReference type="EMBL" id="CAG8583334.1"/>
    </source>
</evidence>
<dbReference type="Pfam" id="PF14441">
    <property type="entry name" value="OTT_1508_deam"/>
    <property type="match status" value="1"/>
</dbReference>
<feature type="region of interest" description="Disordered" evidence="2">
    <location>
        <begin position="413"/>
        <end position="435"/>
    </location>
</feature>
<name>A0A9N9C0H9_FUNMO</name>
<gene>
    <name evidence="3" type="ORF">FMOSSE_LOCUS8059</name>
</gene>
<accession>A0A9N9C0H9</accession>
<evidence type="ECO:0000256" key="2">
    <source>
        <dbReference type="SAM" id="MobiDB-lite"/>
    </source>
</evidence>
<organism evidence="3 4">
    <name type="scientific">Funneliformis mosseae</name>
    <name type="common">Endomycorrhizal fungus</name>
    <name type="synonym">Glomus mosseae</name>
    <dbReference type="NCBI Taxonomy" id="27381"/>
    <lineage>
        <taxon>Eukaryota</taxon>
        <taxon>Fungi</taxon>
        <taxon>Fungi incertae sedis</taxon>
        <taxon>Mucoromycota</taxon>
        <taxon>Glomeromycotina</taxon>
        <taxon>Glomeromycetes</taxon>
        <taxon>Glomerales</taxon>
        <taxon>Glomeraceae</taxon>
        <taxon>Funneliformis</taxon>
    </lineage>
</organism>
<dbReference type="EMBL" id="CAJVPP010002020">
    <property type="protein sequence ID" value="CAG8583334.1"/>
    <property type="molecule type" value="Genomic_DNA"/>
</dbReference>
<proteinExistence type="predicted"/>
<feature type="coiled-coil region" evidence="1">
    <location>
        <begin position="5"/>
        <end position="32"/>
    </location>
</feature>
<evidence type="ECO:0000313" key="4">
    <source>
        <dbReference type="Proteomes" id="UP000789375"/>
    </source>
</evidence>
<protein>
    <submittedName>
        <fullName evidence="3">13602_t:CDS:1</fullName>
    </submittedName>
</protein>
<comment type="caution">
    <text evidence="3">The sequence shown here is derived from an EMBL/GenBank/DDBJ whole genome shotgun (WGS) entry which is preliminary data.</text>
</comment>
<sequence length="447" mass="51757">MGIKGKEKRDKAKNEKKQLEMLEKEKELYSKACVASSIKFVAGEVSDKTTKLTETDKFSSSLATILARDKEVVAVMLKVLTNGCSVYIAKNDNWLENDTIHINRIENYLKRISEDAPITMQVATKRDDVRALSSEIMTYCAVKLQSRFEKLKKDIIRDRNKHIKSFIKYASIDTKNMDNINKYDFSITCFEYRKNQKMLFKSLEDPATPKYLKKFLGHIKKVGSYYESLNKIISCACNAKYKILFSHMEVHMLEPIMAKQSIISWENVIKRFITDHEKYENFKEACLNDDKKNDNLRRVYGENMQLDSADIRQTVKLHAEMNILTNVLINEGDKSRAFIVISKRCCYLCELYIRFARTKGYVIDISGTHRKIYHLWKFPDVNNAIFYDESLSHILKNLNQIIKDETDNLTEEMASSDSEAGSVGSNNSKTGSSHNVNEEFRSIFKEI</sequence>
<keyword evidence="1" id="KW-0175">Coiled coil</keyword>
<reference evidence="3" key="1">
    <citation type="submission" date="2021-06" db="EMBL/GenBank/DDBJ databases">
        <authorList>
            <person name="Kallberg Y."/>
            <person name="Tangrot J."/>
            <person name="Rosling A."/>
        </authorList>
    </citation>
    <scope>NUCLEOTIDE SEQUENCE</scope>
    <source>
        <strain evidence="3">87-6 pot B 2015</strain>
    </source>
</reference>
<evidence type="ECO:0000256" key="1">
    <source>
        <dbReference type="SAM" id="Coils"/>
    </source>
</evidence>